<protein>
    <recommendedName>
        <fullName evidence="1">DOMON domain-containing protein</fullName>
    </recommendedName>
</protein>
<name>A0A9W7C1C4_9STRA</name>
<evidence type="ECO:0000259" key="1">
    <source>
        <dbReference type="PROSITE" id="PS50836"/>
    </source>
</evidence>
<comment type="caution">
    <text evidence="2">The sequence shown here is derived from an EMBL/GenBank/DDBJ whole genome shotgun (WGS) entry which is preliminary data.</text>
</comment>
<sequence length="451" mass="49980">MAFSLPETFLGIWEGTPTFSMLGPWTQQDKPFQFSISQIPTSLDYVFENELNFEGVDMGWQRFYVAANDDSTTDNGILAGDLHYCGWLDDFTATSQLTGANPPRYNRFNLESQTEASATFCYDSDDIGAFEMDINRFVHLNMNPFMSGCSRCDCANWTITHNEETDTLTSLLQMSGGEGHHTHSKHLLVELARAGPPPIHDESLVYGPGCDFSGKDSQPVNPVNDVDVVEAKRSSTGCPFLSQRSKAQKSQFKQASSPPPSHCYVINKATDYHLSWTLDETSSVLNVTVSAPAESASTWVAIGFRPKGRSYDESYTEKLSSKHTNFGMQGADIVAGSVSNGVRTLFAELYTGPPIASTDLEISEESVNVINQRVELSFSRPFLSGNLFKVYKDNDASIISSDSDIIWAIGSDDDAGSCSYHDENRGYRFIDWQDPESHLDDSMKCLRKKGF</sequence>
<evidence type="ECO:0000313" key="2">
    <source>
        <dbReference type="EMBL" id="GMH97447.1"/>
    </source>
</evidence>
<proteinExistence type="predicted"/>
<evidence type="ECO:0000313" key="3">
    <source>
        <dbReference type="Proteomes" id="UP001165160"/>
    </source>
</evidence>
<reference evidence="3" key="1">
    <citation type="journal article" date="2023" name="Commun. Biol.">
        <title>Genome analysis of Parmales, the sister group of diatoms, reveals the evolutionary specialization of diatoms from phago-mixotrophs to photoautotrophs.</title>
        <authorList>
            <person name="Ban H."/>
            <person name="Sato S."/>
            <person name="Yoshikawa S."/>
            <person name="Yamada K."/>
            <person name="Nakamura Y."/>
            <person name="Ichinomiya M."/>
            <person name="Sato N."/>
            <person name="Blanc-Mathieu R."/>
            <person name="Endo H."/>
            <person name="Kuwata A."/>
            <person name="Ogata H."/>
        </authorList>
    </citation>
    <scope>NUCLEOTIDE SEQUENCE [LARGE SCALE GENOMIC DNA]</scope>
    <source>
        <strain evidence="3">NIES 3699</strain>
    </source>
</reference>
<accession>A0A9W7C1C4</accession>
<dbReference type="InterPro" id="IPR045266">
    <property type="entry name" value="DOH_DOMON"/>
</dbReference>
<dbReference type="Proteomes" id="UP001165160">
    <property type="component" value="Unassembled WGS sequence"/>
</dbReference>
<feature type="domain" description="DOMON" evidence="1">
    <location>
        <begin position="270"/>
        <end position="410"/>
    </location>
</feature>
<keyword evidence="3" id="KW-1185">Reference proteome</keyword>
<dbReference type="EMBL" id="BRXX01000200">
    <property type="protein sequence ID" value="GMH97447.1"/>
    <property type="molecule type" value="Genomic_DNA"/>
</dbReference>
<dbReference type="AlphaFoldDB" id="A0A9W7C1C4"/>
<dbReference type="CDD" id="cd09631">
    <property type="entry name" value="DOMON_DOH"/>
    <property type="match status" value="1"/>
</dbReference>
<gene>
    <name evidence="2" type="ORF">TrVE_jg3242</name>
</gene>
<dbReference type="PROSITE" id="PS50836">
    <property type="entry name" value="DOMON"/>
    <property type="match status" value="1"/>
</dbReference>
<organism evidence="2 3">
    <name type="scientific">Triparma verrucosa</name>
    <dbReference type="NCBI Taxonomy" id="1606542"/>
    <lineage>
        <taxon>Eukaryota</taxon>
        <taxon>Sar</taxon>
        <taxon>Stramenopiles</taxon>
        <taxon>Ochrophyta</taxon>
        <taxon>Bolidophyceae</taxon>
        <taxon>Parmales</taxon>
        <taxon>Triparmaceae</taxon>
        <taxon>Triparma</taxon>
    </lineage>
</organism>
<dbReference type="InterPro" id="IPR005018">
    <property type="entry name" value="DOMON_domain"/>
</dbReference>